<dbReference type="InterPro" id="IPR027417">
    <property type="entry name" value="P-loop_NTPase"/>
</dbReference>
<proteinExistence type="predicted"/>
<evidence type="ECO:0008006" key="3">
    <source>
        <dbReference type="Google" id="ProtNLM"/>
    </source>
</evidence>
<gene>
    <name evidence="1" type="ORF">A2372_02815</name>
</gene>
<comment type="caution">
    <text evidence="1">The sequence shown here is derived from an EMBL/GenBank/DDBJ whole genome shotgun (WGS) entry which is preliminary data.</text>
</comment>
<evidence type="ECO:0000313" key="1">
    <source>
        <dbReference type="EMBL" id="OGM93305.1"/>
    </source>
</evidence>
<dbReference type="STRING" id="1802559.A2372_02815"/>
<dbReference type="Proteomes" id="UP000176422">
    <property type="component" value="Unassembled WGS sequence"/>
</dbReference>
<accession>A0A1F8DZW2</accession>
<dbReference type="Gene3D" id="3.40.50.300">
    <property type="entry name" value="P-loop containing nucleotide triphosphate hydrolases"/>
    <property type="match status" value="1"/>
</dbReference>
<dbReference type="Pfam" id="PF13671">
    <property type="entry name" value="AAA_33"/>
    <property type="match status" value="1"/>
</dbReference>
<dbReference type="EMBL" id="MGIT01000001">
    <property type="protein sequence ID" value="OGM93305.1"/>
    <property type="molecule type" value="Genomic_DNA"/>
</dbReference>
<name>A0A1F8DZW2_9BACT</name>
<evidence type="ECO:0000313" key="2">
    <source>
        <dbReference type="Proteomes" id="UP000176422"/>
    </source>
</evidence>
<dbReference type="SUPFAM" id="SSF52540">
    <property type="entry name" value="P-loop containing nucleoside triphosphate hydrolases"/>
    <property type="match status" value="1"/>
</dbReference>
<protein>
    <recommendedName>
        <fullName evidence="3">Shikimate kinase</fullName>
    </recommendedName>
</protein>
<organism evidence="1 2">
    <name type="scientific">Candidatus Wolfebacteria bacterium RIFOXYB1_FULL_54_12</name>
    <dbReference type="NCBI Taxonomy" id="1802559"/>
    <lineage>
        <taxon>Bacteria</taxon>
        <taxon>Candidatus Wolfeibacteriota</taxon>
    </lineage>
</organism>
<reference evidence="1 2" key="1">
    <citation type="journal article" date="2016" name="Nat. Commun.">
        <title>Thousands of microbial genomes shed light on interconnected biogeochemical processes in an aquifer system.</title>
        <authorList>
            <person name="Anantharaman K."/>
            <person name="Brown C.T."/>
            <person name="Hug L.A."/>
            <person name="Sharon I."/>
            <person name="Castelle C.J."/>
            <person name="Probst A.J."/>
            <person name="Thomas B.C."/>
            <person name="Singh A."/>
            <person name="Wilkins M.J."/>
            <person name="Karaoz U."/>
            <person name="Brodie E.L."/>
            <person name="Williams K.H."/>
            <person name="Hubbard S.S."/>
            <person name="Banfield J.F."/>
        </authorList>
    </citation>
    <scope>NUCLEOTIDE SEQUENCE [LARGE SCALE GENOMIC DNA]</scope>
</reference>
<dbReference type="AlphaFoldDB" id="A0A1F8DZW2"/>
<sequence>MSGKTHLANILEKMSNLRVIDVDSVRNEIDESRKINLQVRMLPPEQEKEVMVRSYAELCKRAENIAASGAPVLITGTFSRTEFKSELKRIVEDGSVTVRVFLLTVSDEEAGRRIEKRKSEGSLSNIDSLDKYQWAKSMFGKIDFAKVTEIDSSNAGCANSIIETLEGFEMLA</sequence>